<reference evidence="1 2" key="1">
    <citation type="journal article" date="2012" name="J. Bacteriol.">
        <title>Draft Genome Sequence of the Soil Bacterium Burkholderia terrae Strain BS001, Which Interacts with Fungal Surface Structures.</title>
        <authorList>
            <person name="Nazir R."/>
            <person name="Hansen M.A."/>
            <person name="Sorensen S."/>
            <person name="van Elsas J.D."/>
        </authorList>
    </citation>
    <scope>NUCLEOTIDE SEQUENCE [LARGE SCALE GENOMIC DNA]</scope>
    <source>
        <strain evidence="1 2">BS001</strain>
    </source>
</reference>
<keyword evidence="1" id="KW-0547">Nucleotide-binding</keyword>
<proteinExistence type="predicted"/>
<dbReference type="EMBL" id="AKAU01000147">
    <property type="protein sequence ID" value="EIM97638.1"/>
    <property type="molecule type" value="Genomic_DNA"/>
</dbReference>
<dbReference type="SUPFAM" id="SSF52540">
    <property type="entry name" value="P-loop containing nucleoside triphosphate hydrolases"/>
    <property type="match status" value="1"/>
</dbReference>
<keyword evidence="2" id="KW-1185">Reference proteome</keyword>
<keyword evidence="1" id="KW-0067">ATP-binding</keyword>
<dbReference type="Gene3D" id="3.40.50.300">
    <property type="entry name" value="P-loop containing nucleotide triphosphate hydrolases"/>
    <property type="match status" value="1"/>
</dbReference>
<name>A0ABN0FG17_9BURK</name>
<evidence type="ECO:0000313" key="2">
    <source>
        <dbReference type="Proteomes" id="UP000004980"/>
    </source>
</evidence>
<organism evidence="1 2">
    <name type="scientific">Paraburkholderia hospita</name>
    <dbReference type="NCBI Taxonomy" id="169430"/>
    <lineage>
        <taxon>Bacteria</taxon>
        <taxon>Pseudomonadati</taxon>
        <taxon>Pseudomonadota</taxon>
        <taxon>Betaproteobacteria</taxon>
        <taxon>Burkholderiales</taxon>
        <taxon>Burkholderiaceae</taxon>
        <taxon>Paraburkholderia</taxon>
    </lineage>
</organism>
<protein>
    <submittedName>
        <fullName evidence="1">Ectoine/hydroxyectoine ABC transporter ATP-binding protein</fullName>
    </submittedName>
</protein>
<dbReference type="Proteomes" id="UP000004980">
    <property type="component" value="Unassembled WGS sequence"/>
</dbReference>
<dbReference type="InterPro" id="IPR027417">
    <property type="entry name" value="P-loop_NTPase"/>
</dbReference>
<gene>
    <name evidence="1" type="ORF">WQE_28346</name>
</gene>
<evidence type="ECO:0000313" key="1">
    <source>
        <dbReference type="EMBL" id="EIM97638.1"/>
    </source>
</evidence>
<sequence>MTALANTIEAPMQVLGLSRNEATDRSRELLSMLGHADKCNHFARALAKRPKVMPFDEVTSVLDRDLCSEEHNLTMLTVTHQMVFCA</sequence>
<dbReference type="GO" id="GO:0005524">
    <property type="term" value="F:ATP binding"/>
    <property type="evidence" value="ECO:0007669"/>
    <property type="project" value="UniProtKB-KW"/>
</dbReference>
<comment type="caution">
    <text evidence="1">The sequence shown here is derived from an EMBL/GenBank/DDBJ whole genome shotgun (WGS) entry which is preliminary data.</text>
</comment>
<accession>A0ABN0FG17</accession>